<sequence>MDDVRLNAEHPLARDWAVEYPELSPWLHHTTMPPDRVITFEPLPGGRAPRGGLFARRDLREATLRYTTLIAELERHCNAGYFSRSVEPDADGVEALWAHAGATWQMWAEDGLLDPGGPTPVLFTPVSWPEPWTAWWLVQDAAHDLIGTALIAQDLSWIFVPGYGRIDILARPEVRAELSNRHPEWLKPSMPA</sequence>
<accession>A0A7W4UL22</accession>
<comment type="caution">
    <text evidence="1">The sequence shown here is derived from an EMBL/GenBank/DDBJ whole genome shotgun (WGS) entry which is preliminary data.</text>
</comment>
<reference evidence="1 2" key="1">
    <citation type="submission" date="2020-08" db="EMBL/GenBank/DDBJ databases">
        <title>The Agave Microbiome: Exploring the role of microbial communities in plant adaptations to desert environments.</title>
        <authorList>
            <person name="Partida-Martinez L.P."/>
        </authorList>
    </citation>
    <scope>NUCLEOTIDE SEQUENCE [LARGE SCALE GENOMIC DNA]</scope>
    <source>
        <strain evidence="1 2">RAS26</strain>
    </source>
</reference>
<evidence type="ECO:0000313" key="1">
    <source>
        <dbReference type="EMBL" id="MBB2925518.1"/>
    </source>
</evidence>
<dbReference type="RefSeq" id="WP_183298227.1">
    <property type="nucleotide sequence ID" value="NZ_JACHVX010000011.1"/>
</dbReference>
<evidence type="ECO:0000313" key="2">
    <source>
        <dbReference type="Proteomes" id="UP000518206"/>
    </source>
</evidence>
<dbReference type="AlphaFoldDB" id="A0A7W4UL22"/>
<proteinExistence type="predicted"/>
<reference evidence="1 2" key="2">
    <citation type="submission" date="2020-08" db="EMBL/GenBank/DDBJ databases">
        <authorList>
            <person name="Partida-Martinez L."/>
            <person name="Huntemann M."/>
            <person name="Clum A."/>
            <person name="Wang J."/>
            <person name="Palaniappan K."/>
            <person name="Ritter S."/>
            <person name="Chen I.-M."/>
            <person name="Stamatis D."/>
            <person name="Reddy T."/>
            <person name="O'Malley R."/>
            <person name="Daum C."/>
            <person name="Shapiro N."/>
            <person name="Ivanova N."/>
            <person name="Kyrpides N."/>
            <person name="Woyke T."/>
        </authorList>
    </citation>
    <scope>NUCLEOTIDE SEQUENCE [LARGE SCALE GENOMIC DNA]</scope>
    <source>
        <strain evidence="1 2">RAS26</strain>
    </source>
</reference>
<name>A0A7W4UL22_9CELL</name>
<gene>
    <name evidence="1" type="ORF">FHR80_004465</name>
</gene>
<organism evidence="1 2">
    <name type="scientific">Cellulomonas cellasea</name>
    <dbReference type="NCBI Taxonomy" id="43670"/>
    <lineage>
        <taxon>Bacteria</taxon>
        <taxon>Bacillati</taxon>
        <taxon>Actinomycetota</taxon>
        <taxon>Actinomycetes</taxon>
        <taxon>Micrococcales</taxon>
        <taxon>Cellulomonadaceae</taxon>
        <taxon>Cellulomonas</taxon>
    </lineage>
</organism>
<protein>
    <submittedName>
        <fullName evidence="1">Uncharacterized protein</fullName>
    </submittedName>
</protein>
<dbReference type="EMBL" id="JACHVX010000011">
    <property type="protein sequence ID" value="MBB2925518.1"/>
    <property type="molecule type" value="Genomic_DNA"/>
</dbReference>
<dbReference type="Proteomes" id="UP000518206">
    <property type="component" value="Unassembled WGS sequence"/>
</dbReference>